<evidence type="ECO:0000313" key="1">
    <source>
        <dbReference type="EMBL" id="KOC59113.1"/>
    </source>
</evidence>
<gene>
    <name evidence="1" type="ORF">WH47_10939</name>
</gene>
<proteinExistence type="predicted"/>
<reference evidence="1 2" key="1">
    <citation type="submission" date="2015-07" db="EMBL/GenBank/DDBJ databases">
        <title>The genome of Habropoda laboriosa.</title>
        <authorList>
            <person name="Pan H."/>
            <person name="Kapheim K."/>
        </authorList>
    </citation>
    <scope>NUCLEOTIDE SEQUENCE [LARGE SCALE GENOMIC DNA]</scope>
    <source>
        <strain evidence="1">0110345459</strain>
    </source>
</reference>
<dbReference type="EMBL" id="KQ414945">
    <property type="protein sequence ID" value="KOC59113.1"/>
    <property type="molecule type" value="Genomic_DNA"/>
</dbReference>
<keyword evidence="2" id="KW-1185">Reference proteome</keyword>
<dbReference type="AlphaFoldDB" id="A0A0L7QKG1"/>
<sequence length="93" mass="10101">MPGQDEVRGNPNGELALWDEPNAELRRLRRRLLDTMKGVGCLRPQDGDYGSRNPLRRGSRLCAQKGMGVSLPGAAVGANLGGSSKYFSEDLED</sequence>
<dbReference type="Proteomes" id="UP000053825">
    <property type="component" value="Unassembled WGS sequence"/>
</dbReference>
<accession>A0A0L7QKG1</accession>
<protein>
    <submittedName>
        <fullName evidence="1">Uncharacterized protein</fullName>
    </submittedName>
</protein>
<organism evidence="1 2">
    <name type="scientific">Habropoda laboriosa</name>
    <dbReference type="NCBI Taxonomy" id="597456"/>
    <lineage>
        <taxon>Eukaryota</taxon>
        <taxon>Metazoa</taxon>
        <taxon>Ecdysozoa</taxon>
        <taxon>Arthropoda</taxon>
        <taxon>Hexapoda</taxon>
        <taxon>Insecta</taxon>
        <taxon>Pterygota</taxon>
        <taxon>Neoptera</taxon>
        <taxon>Endopterygota</taxon>
        <taxon>Hymenoptera</taxon>
        <taxon>Apocrita</taxon>
        <taxon>Aculeata</taxon>
        <taxon>Apoidea</taxon>
        <taxon>Anthophila</taxon>
        <taxon>Apidae</taxon>
        <taxon>Habropoda</taxon>
    </lineage>
</organism>
<evidence type="ECO:0000313" key="2">
    <source>
        <dbReference type="Proteomes" id="UP000053825"/>
    </source>
</evidence>
<name>A0A0L7QKG1_9HYME</name>